<keyword evidence="5" id="KW-0966">Cell projection</keyword>
<feature type="domain" description="C2" evidence="8">
    <location>
        <begin position="743"/>
        <end position="870"/>
    </location>
</feature>
<feature type="region of interest" description="Disordered" evidence="7">
    <location>
        <begin position="336"/>
        <end position="360"/>
    </location>
</feature>
<dbReference type="PANTHER" id="PTHR14240">
    <property type="entry name" value="RETINITIS PIGMENTOSA GTPASE REGULATOR-INTERACTING PROTEIN"/>
    <property type="match status" value="1"/>
</dbReference>
<comment type="subcellular location">
    <subcellularLocation>
        <location evidence="1">Cell projection</location>
        <location evidence="1">Cilium</location>
    </subcellularLocation>
</comment>
<dbReference type="PROSITE" id="PS50004">
    <property type="entry name" value="C2"/>
    <property type="match status" value="1"/>
</dbReference>
<evidence type="ECO:0000256" key="4">
    <source>
        <dbReference type="ARBA" id="ARBA00023069"/>
    </source>
</evidence>
<sequence length="1303" mass="151063">MESKNAISSWSKEKLEDQYLRLYDDYLTLKKHACKQEDRIKKMATKILRLANDKKDSDPGTVWKEDYQEQIEVLERKNATLTRKLSLLQNQLNVQKQRIGSAPLSARKASSATIQTTSRNSLVGEKSMNNSNVIQTLRFQNSAFEKTIQKLSEQLKERDELINQLKQELQMKEKIHTNDLFTLGEQVTSKQRIALQENLDLIRTQRELREKQLIINNLESRIKESESNYNILKSTNHQLINEIERLTRESSQLEQKLFHLQSDNNLASKQQLKILELQYAFDDAKRENQALKESNEKLIANAFSIKPEQNWTMKEQKLRGQIDHLEMMVHNLQQQLNQTEHPQQQQQQRPQQQQQQRKQSIEEEIILNKQQSNQLESIPMKQNNSNEQLTVTKTTTQMFAQITGFTVEELEDAIMILRERKSKSQSVNDDLLPNLLDQNTDPLKQLNEAEVLHADTINELEKTRKLLSVQYKINKDYQNEIKQLTDQLNELKLESEQRLMEHRKLLEIRSNRIKQLENQLRDLTYGTLNKYKNDQLSNDKLTTEDALKPGESLIELHIGQLYLLPSLLLKYYPTISSNINHDNNYKNEEFIQLFLTWDFYDYETQATSILLVHDSIDFNMTIQYPIEVNDTLMNYLIKEPCTVEMHQVINSNYRTIAIGKLNFSQLFTGKDDIIELPGPGSVIRRHGQLDLFLISTPDNSMNINEVNKVNEKIKVGTLDYWIRLSAPMSDSIKLYKERFQQLPKSMSSIQQDLLPIDPLQNILTIEIVKITNLTKNYLDHLPSIYFVYQFYNQSEYASMIMKENITPIFNDCRTIQLEMNDKLDNYLRTENLNIYIVDNADPSPETSCIGLAIIPLIDLINKNQKIDGVFEIFPLTVFTNKQQQQQFNRLGKFNQIDKNLPNCGLLYLKMYWQRPYTTINNTTNTTTTTTNSLKTVVYNQPNMEESKDLEMEPVKQAAEKPYITQYESSKETYLQSKSSSDVSSTRPNDKLHSSDNLSHSSAKQNQDNPDLDQAIVKIREITVNKPDNQVSIHSHDHSKINTRTDKILSPSIQIQLENSDEKLIVPTPHPRTKITEAQDQKKLINLDVSSKKTINNNNVLNSKLSPTIQSISTNDDDNHVKIELHGLQLTDLSKLSKMNPSLPNQLFIEYSFLGYKEPFETGSYPLIEWIDNNKNILKANFYYSKTFPVDFTKNYERRQYLASYLLPEDPNNGNLIFIIVSEPSTSTTQSAECEEIGYAMINIRQIIRDNCDIDHVFIPITAAKTVDGETESLNEIGRLCVSFYGLSALRAIIAEMPQVKLAI</sequence>
<dbReference type="Gene3D" id="2.60.40.150">
    <property type="entry name" value="C2 domain"/>
    <property type="match status" value="3"/>
</dbReference>
<evidence type="ECO:0000256" key="1">
    <source>
        <dbReference type="ARBA" id="ARBA00004138"/>
    </source>
</evidence>
<dbReference type="InterPro" id="IPR031139">
    <property type="entry name" value="RPGRIP1_fam"/>
</dbReference>
<dbReference type="Pfam" id="PF11618">
    <property type="entry name" value="C2-C2_1"/>
    <property type="match status" value="1"/>
</dbReference>
<feature type="coiled-coil region" evidence="6">
    <location>
        <begin position="201"/>
        <end position="335"/>
    </location>
</feature>
<dbReference type="GO" id="GO:0035869">
    <property type="term" value="C:ciliary transition zone"/>
    <property type="evidence" value="ECO:0007669"/>
    <property type="project" value="TreeGrafter"/>
</dbReference>
<accession>A0AA85C348</accession>
<dbReference type="InterPro" id="IPR021656">
    <property type="entry name" value="C2-C2_1"/>
</dbReference>
<evidence type="ECO:0000259" key="8">
    <source>
        <dbReference type="PROSITE" id="PS50004"/>
    </source>
</evidence>
<evidence type="ECO:0000256" key="3">
    <source>
        <dbReference type="ARBA" id="ARBA00023054"/>
    </source>
</evidence>
<feature type="compositionally biased region" description="Polar residues" evidence="7">
    <location>
        <begin position="965"/>
        <end position="986"/>
    </location>
</feature>
<dbReference type="InterPro" id="IPR000008">
    <property type="entry name" value="C2_dom"/>
</dbReference>
<protein>
    <submittedName>
        <fullName evidence="10">Protein fantom</fullName>
    </submittedName>
</protein>
<reference evidence="10" key="1">
    <citation type="submission" date="2023-11" db="UniProtKB">
        <authorList>
            <consortium name="WormBaseParasite"/>
        </authorList>
    </citation>
    <scope>IDENTIFICATION</scope>
</reference>
<evidence type="ECO:0000313" key="10">
    <source>
        <dbReference type="WBParaSite" id="SMTH1_95700.1"/>
    </source>
</evidence>
<dbReference type="GO" id="GO:0005856">
    <property type="term" value="C:cytoskeleton"/>
    <property type="evidence" value="ECO:0007669"/>
    <property type="project" value="UniProtKB-ARBA"/>
</dbReference>
<feature type="compositionally biased region" description="Low complexity" evidence="7">
    <location>
        <begin position="336"/>
        <end position="358"/>
    </location>
</feature>
<feature type="coiled-coil region" evidence="6">
    <location>
        <begin position="474"/>
        <end position="519"/>
    </location>
</feature>
<comment type="similarity">
    <text evidence="2">Belongs to the RPGRIP1 family.</text>
</comment>
<organism evidence="9 10">
    <name type="scientific">Schistosoma mattheei</name>
    <dbReference type="NCBI Taxonomy" id="31246"/>
    <lineage>
        <taxon>Eukaryota</taxon>
        <taxon>Metazoa</taxon>
        <taxon>Spiralia</taxon>
        <taxon>Lophotrochozoa</taxon>
        <taxon>Platyhelminthes</taxon>
        <taxon>Trematoda</taxon>
        <taxon>Digenea</taxon>
        <taxon>Strigeidida</taxon>
        <taxon>Schistosomatoidea</taxon>
        <taxon>Schistosomatidae</taxon>
        <taxon>Schistosoma</taxon>
    </lineage>
</organism>
<dbReference type="InterPro" id="IPR041091">
    <property type="entry name" value="RPGRIP1_C"/>
</dbReference>
<dbReference type="WBParaSite" id="SMTH1_95700.1">
    <property type="protein sequence ID" value="SMTH1_95700.1"/>
    <property type="gene ID" value="SMTH1_95700"/>
</dbReference>
<proteinExistence type="inferred from homology"/>
<dbReference type="GO" id="GO:1905515">
    <property type="term" value="P:non-motile cilium assembly"/>
    <property type="evidence" value="ECO:0007669"/>
    <property type="project" value="TreeGrafter"/>
</dbReference>
<keyword evidence="3 6" id="KW-0175">Coiled coil</keyword>
<dbReference type="Proteomes" id="UP000050791">
    <property type="component" value="Unassembled WGS sequence"/>
</dbReference>
<keyword evidence="4" id="KW-0969">Cilium</keyword>
<evidence type="ECO:0000256" key="5">
    <source>
        <dbReference type="ARBA" id="ARBA00023273"/>
    </source>
</evidence>
<evidence type="ECO:0000313" key="9">
    <source>
        <dbReference type="Proteomes" id="UP000050791"/>
    </source>
</evidence>
<dbReference type="InterPro" id="IPR035892">
    <property type="entry name" value="C2_domain_sf"/>
</dbReference>
<name>A0AA85C348_9TREM</name>
<dbReference type="Pfam" id="PF18111">
    <property type="entry name" value="RPGR1_C"/>
    <property type="match status" value="1"/>
</dbReference>
<feature type="coiled-coil region" evidence="6">
    <location>
        <begin position="134"/>
        <end position="175"/>
    </location>
</feature>
<feature type="coiled-coil region" evidence="6">
    <location>
        <begin position="64"/>
        <end position="98"/>
    </location>
</feature>
<dbReference type="SUPFAM" id="SSF49562">
    <property type="entry name" value="C2 domain (Calcium/lipid-binding domain, CaLB)"/>
    <property type="match status" value="2"/>
</dbReference>
<feature type="region of interest" description="Disordered" evidence="7">
    <location>
        <begin position="960"/>
        <end position="1010"/>
    </location>
</feature>
<dbReference type="CDD" id="cd00030">
    <property type="entry name" value="C2"/>
    <property type="match status" value="1"/>
</dbReference>
<evidence type="ECO:0000256" key="7">
    <source>
        <dbReference type="SAM" id="MobiDB-lite"/>
    </source>
</evidence>
<evidence type="ECO:0000256" key="6">
    <source>
        <dbReference type="SAM" id="Coils"/>
    </source>
</evidence>
<dbReference type="PANTHER" id="PTHR14240:SF1">
    <property type="entry name" value="PROTEIN FANTOM-RELATED"/>
    <property type="match status" value="1"/>
</dbReference>
<evidence type="ECO:0000256" key="2">
    <source>
        <dbReference type="ARBA" id="ARBA00006042"/>
    </source>
</evidence>
<feature type="compositionally biased region" description="Polar residues" evidence="7">
    <location>
        <begin position="994"/>
        <end position="1008"/>
    </location>
</feature>